<dbReference type="Gene3D" id="3.10.180.10">
    <property type="entry name" value="2,3-Dihydroxybiphenyl 1,2-Dioxygenase, domain 1"/>
    <property type="match status" value="1"/>
</dbReference>
<dbReference type="Proteomes" id="UP000199475">
    <property type="component" value="Unassembled WGS sequence"/>
</dbReference>
<proteinExistence type="predicted"/>
<sequence length="134" mass="15178">MALRWYTVVVDSLDAQAQARWWAEVLDWQLIHDTPEECVVIPKHVDEHPPPDLESWLRAGQGLVFVAVPEKKTVKNRLHIDLAPHTSQDRDAEIQRLLDMGATTADVGQGDDVSWTVLRDPEGNEFCVLSSRDL</sequence>
<dbReference type="PANTHER" id="PTHR35908:SF1">
    <property type="entry name" value="CONSERVED PROTEIN"/>
    <property type="match status" value="1"/>
</dbReference>
<accession>A0A1G9HP82</accession>
<dbReference type="InterPro" id="IPR041581">
    <property type="entry name" value="Glyoxalase_6"/>
</dbReference>
<dbReference type="OrthoDB" id="3823476at2"/>
<keyword evidence="3" id="KW-1185">Reference proteome</keyword>
<dbReference type="SUPFAM" id="SSF54593">
    <property type="entry name" value="Glyoxalase/Bleomycin resistance protein/Dihydroxybiphenyl dioxygenase"/>
    <property type="match status" value="1"/>
</dbReference>
<evidence type="ECO:0000259" key="1">
    <source>
        <dbReference type="Pfam" id="PF18029"/>
    </source>
</evidence>
<dbReference type="PANTHER" id="PTHR35908">
    <property type="entry name" value="HYPOTHETICAL FUSION PROTEIN"/>
    <property type="match status" value="1"/>
</dbReference>
<dbReference type="EMBL" id="FNGP01000001">
    <property type="protein sequence ID" value="SDL14758.1"/>
    <property type="molecule type" value="Genomic_DNA"/>
</dbReference>
<dbReference type="InterPro" id="IPR029068">
    <property type="entry name" value="Glyas_Bleomycin-R_OHBP_Dase"/>
</dbReference>
<dbReference type="RefSeq" id="WP_093248534.1">
    <property type="nucleotide sequence ID" value="NZ_FNGP01000001.1"/>
</dbReference>
<gene>
    <name evidence="2" type="ORF">SAMN04488242_0441</name>
</gene>
<name>A0A1G9HP82_9ACTN</name>
<dbReference type="AlphaFoldDB" id="A0A1G9HP82"/>
<evidence type="ECO:0000313" key="3">
    <source>
        <dbReference type="Proteomes" id="UP000199475"/>
    </source>
</evidence>
<evidence type="ECO:0000313" key="2">
    <source>
        <dbReference type="EMBL" id="SDL14758.1"/>
    </source>
</evidence>
<organism evidence="2 3">
    <name type="scientific">Tessaracoccus oleiagri</name>
    <dbReference type="NCBI Taxonomy" id="686624"/>
    <lineage>
        <taxon>Bacteria</taxon>
        <taxon>Bacillati</taxon>
        <taxon>Actinomycetota</taxon>
        <taxon>Actinomycetes</taxon>
        <taxon>Propionibacteriales</taxon>
        <taxon>Propionibacteriaceae</taxon>
        <taxon>Tessaracoccus</taxon>
    </lineage>
</organism>
<dbReference type="Pfam" id="PF18029">
    <property type="entry name" value="Glyoxalase_6"/>
    <property type="match status" value="1"/>
</dbReference>
<reference evidence="2 3" key="1">
    <citation type="submission" date="2016-10" db="EMBL/GenBank/DDBJ databases">
        <authorList>
            <person name="de Groot N.N."/>
        </authorList>
    </citation>
    <scope>NUCLEOTIDE SEQUENCE [LARGE SCALE GENOMIC DNA]</scope>
    <source>
        <strain evidence="2 3">CGMCC 1.9159</strain>
    </source>
</reference>
<protein>
    <recommendedName>
        <fullName evidence="1">Glyoxalase-like domain-containing protein</fullName>
    </recommendedName>
</protein>
<feature type="domain" description="Glyoxalase-like" evidence="1">
    <location>
        <begin position="8"/>
        <end position="129"/>
    </location>
</feature>
<dbReference type="CDD" id="cd06587">
    <property type="entry name" value="VOC"/>
    <property type="match status" value="1"/>
</dbReference>
<dbReference type="STRING" id="686624.SAMN04488242_0441"/>